<protein>
    <submittedName>
        <fullName evidence="2">Uncharacterized protein</fullName>
    </submittedName>
</protein>
<evidence type="ECO:0000313" key="2">
    <source>
        <dbReference type="EMBL" id="HJC48026.1"/>
    </source>
</evidence>
<evidence type="ECO:0000313" key="3">
    <source>
        <dbReference type="Proteomes" id="UP000823883"/>
    </source>
</evidence>
<dbReference type="EMBL" id="DWWL01000051">
    <property type="protein sequence ID" value="HJC48026.1"/>
    <property type="molecule type" value="Genomic_DNA"/>
</dbReference>
<comment type="caution">
    <text evidence="2">The sequence shown here is derived from an EMBL/GenBank/DDBJ whole genome shotgun (WGS) entry which is preliminary data.</text>
</comment>
<feature type="region of interest" description="Disordered" evidence="1">
    <location>
        <begin position="71"/>
        <end position="92"/>
    </location>
</feature>
<reference evidence="2" key="2">
    <citation type="submission" date="2021-04" db="EMBL/GenBank/DDBJ databases">
        <authorList>
            <person name="Gilroy R."/>
        </authorList>
    </citation>
    <scope>NUCLEOTIDE SEQUENCE</scope>
    <source>
        <strain evidence="2">CHK183-5548</strain>
    </source>
</reference>
<reference evidence="2" key="1">
    <citation type="journal article" date="2021" name="PeerJ">
        <title>Extensive microbial diversity within the chicken gut microbiome revealed by metagenomics and culture.</title>
        <authorList>
            <person name="Gilroy R."/>
            <person name="Ravi A."/>
            <person name="Getino M."/>
            <person name="Pursley I."/>
            <person name="Horton D.L."/>
            <person name="Alikhan N.F."/>
            <person name="Baker D."/>
            <person name="Gharbi K."/>
            <person name="Hall N."/>
            <person name="Watson M."/>
            <person name="Adriaenssens E.M."/>
            <person name="Foster-Nyarko E."/>
            <person name="Jarju S."/>
            <person name="Secka A."/>
            <person name="Antonio M."/>
            <person name="Oren A."/>
            <person name="Chaudhuri R.R."/>
            <person name="La Ragione R."/>
            <person name="Hildebrand F."/>
            <person name="Pallen M.J."/>
        </authorList>
    </citation>
    <scope>NUCLEOTIDE SEQUENCE</scope>
    <source>
        <strain evidence="2">CHK183-5548</strain>
    </source>
</reference>
<feature type="compositionally biased region" description="Low complexity" evidence="1">
    <location>
        <begin position="74"/>
        <end position="85"/>
    </location>
</feature>
<proteinExistence type="predicted"/>
<organism evidence="2 3">
    <name type="scientific">Candidatus Lachnoclostridium pullistercoris</name>
    <dbReference type="NCBI Taxonomy" id="2838632"/>
    <lineage>
        <taxon>Bacteria</taxon>
        <taxon>Bacillati</taxon>
        <taxon>Bacillota</taxon>
        <taxon>Clostridia</taxon>
        <taxon>Lachnospirales</taxon>
        <taxon>Lachnospiraceae</taxon>
    </lineage>
</organism>
<gene>
    <name evidence="2" type="ORF">IAA04_08235</name>
</gene>
<name>A0A9D2PDG6_9FIRM</name>
<dbReference type="Proteomes" id="UP000823883">
    <property type="component" value="Unassembled WGS sequence"/>
</dbReference>
<evidence type="ECO:0000256" key="1">
    <source>
        <dbReference type="SAM" id="MobiDB-lite"/>
    </source>
</evidence>
<sequence length="92" mass="10150">MKAVKGNKVYTIDETQQRFYEESGFDILNDQGDVIAYGRGKTVPYGDYVALKGEREELEKENAGLKEQLEKMQTAAAEKTAGKAGKSAKEGE</sequence>
<accession>A0A9D2PDG6</accession>
<dbReference type="AlphaFoldDB" id="A0A9D2PDG6"/>